<reference evidence="8 9" key="1">
    <citation type="submission" date="2016-10" db="EMBL/GenBank/DDBJ databases">
        <authorList>
            <person name="de Groot N.N."/>
        </authorList>
    </citation>
    <scope>NUCLEOTIDE SEQUENCE [LARGE SCALE GENOMIC DNA]</scope>
    <source>
        <strain evidence="8 9">DSM 25186</strain>
    </source>
</reference>
<evidence type="ECO:0000256" key="7">
    <source>
        <dbReference type="SAM" id="Phobius"/>
    </source>
</evidence>
<dbReference type="PROSITE" id="PS50283">
    <property type="entry name" value="NA_SOLUT_SYMP_3"/>
    <property type="match status" value="1"/>
</dbReference>
<protein>
    <submittedName>
        <fullName evidence="8">Solute:Na+ symporter, SSS family</fullName>
    </submittedName>
</protein>
<evidence type="ECO:0000256" key="3">
    <source>
        <dbReference type="ARBA" id="ARBA00022692"/>
    </source>
</evidence>
<dbReference type="NCBIfam" id="TIGR00813">
    <property type="entry name" value="sss"/>
    <property type="match status" value="1"/>
</dbReference>
<evidence type="ECO:0000256" key="1">
    <source>
        <dbReference type="ARBA" id="ARBA00004141"/>
    </source>
</evidence>
<evidence type="ECO:0000313" key="8">
    <source>
        <dbReference type="EMBL" id="SDM30983.1"/>
    </source>
</evidence>
<gene>
    <name evidence="8" type="ORF">SAMN05421823_11243</name>
</gene>
<name>A0A1G9S642_9BACT</name>
<feature type="transmembrane region" description="Helical" evidence="7">
    <location>
        <begin position="323"/>
        <end position="352"/>
    </location>
</feature>
<feature type="transmembrane region" description="Helical" evidence="7">
    <location>
        <begin position="455"/>
        <end position="485"/>
    </location>
</feature>
<feature type="transmembrane region" description="Helical" evidence="7">
    <location>
        <begin position="514"/>
        <end position="534"/>
    </location>
</feature>
<feature type="transmembrane region" description="Helical" evidence="7">
    <location>
        <begin position="400"/>
        <end position="418"/>
    </location>
</feature>
<feature type="transmembrane region" description="Helical" evidence="7">
    <location>
        <begin position="229"/>
        <end position="247"/>
    </location>
</feature>
<dbReference type="GO" id="GO:0005886">
    <property type="term" value="C:plasma membrane"/>
    <property type="evidence" value="ECO:0007669"/>
    <property type="project" value="TreeGrafter"/>
</dbReference>
<evidence type="ECO:0000256" key="2">
    <source>
        <dbReference type="ARBA" id="ARBA00006434"/>
    </source>
</evidence>
<dbReference type="InterPro" id="IPR038377">
    <property type="entry name" value="Na/Glc_symporter_sf"/>
</dbReference>
<feature type="transmembrane region" description="Helical" evidence="7">
    <location>
        <begin position="186"/>
        <end position="209"/>
    </location>
</feature>
<dbReference type="Proteomes" id="UP000198510">
    <property type="component" value="Unassembled WGS sequence"/>
</dbReference>
<feature type="transmembrane region" description="Helical" evidence="7">
    <location>
        <begin position="154"/>
        <end position="174"/>
    </location>
</feature>
<feature type="transmembrane region" description="Helical" evidence="7">
    <location>
        <begin position="425"/>
        <end position="443"/>
    </location>
</feature>
<proteinExistence type="inferred from homology"/>
<dbReference type="AlphaFoldDB" id="A0A1G9S642"/>
<dbReference type="EMBL" id="FNFO01000012">
    <property type="protein sequence ID" value="SDM30983.1"/>
    <property type="molecule type" value="Genomic_DNA"/>
</dbReference>
<dbReference type="STRING" id="1075417.SAMN05421823_11243"/>
<feature type="transmembrane region" description="Helical" evidence="7">
    <location>
        <begin position="39"/>
        <end position="58"/>
    </location>
</feature>
<feature type="transmembrane region" description="Helical" evidence="7">
    <location>
        <begin position="78"/>
        <end position="99"/>
    </location>
</feature>
<keyword evidence="5 7" id="KW-0472">Membrane</keyword>
<dbReference type="RefSeq" id="WP_089687040.1">
    <property type="nucleotide sequence ID" value="NZ_FNFO01000012.1"/>
</dbReference>
<dbReference type="CDD" id="cd10329">
    <property type="entry name" value="SLC5sbd_SGLT1-like"/>
    <property type="match status" value="1"/>
</dbReference>
<dbReference type="InterPro" id="IPR001734">
    <property type="entry name" value="Na/solute_symporter"/>
</dbReference>
<feature type="transmembrane region" description="Helical" evidence="7">
    <location>
        <begin position="268"/>
        <end position="293"/>
    </location>
</feature>
<sequence>MQRFETLDWIMIGVYFMILLGVAVWVIRQKNENTEDYFLAGRNMGWFVIGASIFASNIGSEHVVGLAGSGAGGKIPLLIYELHAWLVITLGWVFLPFYLRSGVFTMPEFLERRFNERARWFLSVFSLLAYVLTKVSVTVYAGGIVIASLLQIDFWTGALITVILTGVYTVLGGMRAVVYTEAIQTVILVIGAVTLTVVGLDAAGGWANVKASLPEGYLDMWRPATDPEFPWPSLVITSTIVGTWYWCTDQYIVQRVLAAEGIKEGRRGTIFGGLLKLLPIFLFLIPGVISLALKNQGELQWDSADEAFVSLLMNKMPAGLRGLVAAGLLAALMSSLASVFNSCSTLFTVDIYKKLYPDTPESKLLNIGRISTGVVVVLGILWIPIMQNISGVLYEYLQSVQSYIAPPITAVFLLGIFFKRINSQGALATLVFGLVVAILRIGLELMRDSLDPDGLLHVFAATNFLTFAAWFFLVCVTVCVVVSLLTPAPAPEKIQGLTFGSISPEQKAENRNSYTVWDIVTSLIVLALVAYVMISFNG</sequence>
<comment type="similarity">
    <text evidence="2 6">Belongs to the sodium:solute symporter (SSF) (TC 2.A.21) family.</text>
</comment>
<evidence type="ECO:0000313" key="9">
    <source>
        <dbReference type="Proteomes" id="UP000198510"/>
    </source>
</evidence>
<evidence type="ECO:0000256" key="6">
    <source>
        <dbReference type="RuleBase" id="RU362091"/>
    </source>
</evidence>
<comment type="subcellular location">
    <subcellularLocation>
        <location evidence="1">Membrane</location>
        <topology evidence="1">Multi-pass membrane protein</topology>
    </subcellularLocation>
</comment>
<evidence type="ECO:0000256" key="4">
    <source>
        <dbReference type="ARBA" id="ARBA00022989"/>
    </source>
</evidence>
<dbReference type="OrthoDB" id="9814523at2"/>
<dbReference type="PANTHER" id="PTHR11819">
    <property type="entry name" value="SOLUTE CARRIER FAMILY 5"/>
    <property type="match status" value="1"/>
</dbReference>
<dbReference type="PANTHER" id="PTHR11819:SF195">
    <property type="entry name" value="SODIUM_GLUCOSE COTRANSPORTER 4"/>
    <property type="match status" value="1"/>
</dbReference>
<dbReference type="GO" id="GO:0005412">
    <property type="term" value="F:D-glucose:sodium symporter activity"/>
    <property type="evidence" value="ECO:0007669"/>
    <property type="project" value="TreeGrafter"/>
</dbReference>
<keyword evidence="4 7" id="KW-1133">Transmembrane helix</keyword>
<dbReference type="Pfam" id="PF00474">
    <property type="entry name" value="SSF"/>
    <property type="match status" value="1"/>
</dbReference>
<keyword evidence="9" id="KW-1185">Reference proteome</keyword>
<feature type="transmembrane region" description="Helical" evidence="7">
    <location>
        <begin position="120"/>
        <end position="148"/>
    </location>
</feature>
<feature type="transmembrane region" description="Helical" evidence="7">
    <location>
        <begin position="6"/>
        <end position="27"/>
    </location>
</feature>
<accession>A0A1G9S642</accession>
<dbReference type="Gene3D" id="1.20.1730.10">
    <property type="entry name" value="Sodium/glucose cotransporter"/>
    <property type="match status" value="1"/>
</dbReference>
<keyword evidence="3 7" id="KW-0812">Transmembrane</keyword>
<organism evidence="8 9">
    <name type="scientific">Catalinimonas alkaloidigena</name>
    <dbReference type="NCBI Taxonomy" id="1075417"/>
    <lineage>
        <taxon>Bacteria</taxon>
        <taxon>Pseudomonadati</taxon>
        <taxon>Bacteroidota</taxon>
        <taxon>Cytophagia</taxon>
        <taxon>Cytophagales</taxon>
        <taxon>Catalimonadaceae</taxon>
        <taxon>Catalinimonas</taxon>
    </lineage>
</organism>
<evidence type="ECO:0000256" key="5">
    <source>
        <dbReference type="ARBA" id="ARBA00023136"/>
    </source>
</evidence>
<feature type="transmembrane region" description="Helical" evidence="7">
    <location>
        <begin position="364"/>
        <end position="385"/>
    </location>
</feature>